<feature type="compositionally biased region" description="Low complexity" evidence="2">
    <location>
        <begin position="917"/>
        <end position="929"/>
    </location>
</feature>
<feature type="transmembrane region" description="Helical" evidence="3">
    <location>
        <begin position="1094"/>
        <end position="1118"/>
    </location>
</feature>
<feature type="region of interest" description="Disordered" evidence="2">
    <location>
        <begin position="804"/>
        <end position="1009"/>
    </location>
</feature>
<dbReference type="Proteomes" id="UP001158986">
    <property type="component" value="Unassembled WGS sequence"/>
</dbReference>
<evidence type="ECO:0000313" key="4">
    <source>
        <dbReference type="EMBL" id="CAH0522037.1"/>
    </source>
</evidence>
<keyword evidence="3" id="KW-0472">Membrane</keyword>
<keyword evidence="1" id="KW-0175">Coiled coil</keyword>
<feature type="region of interest" description="Disordered" evidence="2">
    <location>
        <begin position="1773"/>
        <end position="1792"/>
    </location>
</feature>
<gene>
    <name evidence="4" type="ORF">PBS001_LOCUS8476</name>
</gene>
<evidence type="ECO:0000256" key="3">
    <source>
        <dbReference type="SAM" id="Phobius"/>
    </source>
</evidence>
<dbReference type="EMBL" id="CAKLCB010000387">
    <property type="protein sequence ID" value="CAH0522037.1"/>
    <property type="molecule type" value="Genomic_DNA"/>
</dbReference>
<reference evidence="4 5" key="1">
    <citation type="submission" date="2021-11" db="EMBL/GenBank/DDBJ databases">
        <authorList>
            <person name="Islam A."/>
            <person name="Islam S."/>
            <person name="Flora M.S."/>
            <person name="Rahman M."/>
            <person name="Ziaur R.M."/>
            <person name="Epstein J.H."/>
            <person name="Hassan M."/>
            <person name="Klassen M."/>
            <person name="Woodard K."/>
            <person name="Webb A."/>
            <person name="Webby R.J."/>
            <person name="El Zowalaty M.E."/>
        </authorList>
    </citation>
    <scope>NUCLEOTIDE SEQUENCE [LARGE SCALE GENOMIC DNA]</scope>
    <source>
        <strain evidence="4">Pbs1</strain>
    </source>
</reference>
<name>A0ABN8DA67_9STRA</name>
<feature type="region of interest" description="Disordered" evidence="2">
    <location>
        <begin position="39"/>
        <end position="119"/>
    </location>
</feature>
<keyword evidence="3" id="KW-1133">Transmembrane helix</keyword>
<keyword evidence="3" id="KW-0812">Transmembrane</keyword>
<keyword evidence="5" id="KW-1185">Reference proteome</keyword>
<feature type="compositionally biased region" description="Polar residues" evidence="2">
    <location>
        <begin position="902"/>
        <end position="911"/>
    </location>
</feature>
<feature type="region of interest" description="Disordered" evidence="2">
    <location>
        <begin position="1"/>
        <end position="25"/>
    </location>
</feature>
<comment type="caution">
    <text evidence="4">The sequence shown here is derived from an EMBL/GenBank/DDBJ whole genome shotgun (WGS) entry which is preliminary data.</text>
</comment>
<feature type="coiled-coil region" evidence="1">
    <location>
        <begin position="295"/>
        <end position="357"/>
    </location>
</feature>
<accession>A0ABN8DA67</accession>
<evidence type="ECO:0000313" key="5">
    <source>
        <dbReference type="Proteomes" id="UP001158986"/>
    </source>
</evidence>
<feature type="compositionally biased region" description="Basic residues" evidence="2">
    <location>
        <begin position="837"/>
        <end position="846"/>
    </location>
</feature>
<evidence type="ECO:0000256" key="1">
    <source>
        <dbReference type="SAM" id="Coils"/>
    </source>
</evidence>
<evidence type="ECO:0000256" key="2">
    <source>
        <dbReference type="SAM" id="MobiDB-lite"/>
    </source>
</evidence>
<feature type="compositionally biased region" description="Polar residues" evidence="2">
    <location>
        <begin position="59"/>
        <end position="71"/>
    </location>
</feature>
<proteinExistence type="predicted"/>
<organism evidence="4 5">
    <name type="scientific">Peronospora belbahrii</name>
    <dbReference type="NCBI Taxonomy" id="622444"/>
    <lineage>
        <taxon>Eukaryota</taxon>
        <taxon>Sar</taxon>
        <taxon>Stramenopiles</taxon>
        <taxon>Oomycota</taxon>
        <taxon>Peronosporomycetes</taxon>
        <taxon>Peronosporales</taxon>
        <taxon>Peronosporaceae</taxon>
        <taxon>Peronospora</taxon>
    </lineage>
</organism>
<feature type="compositionally biased region" description="Low complexity" evidence="2">
    <location>
        <begin position="97"/>
        <end position="117"/>
    </location>
</feature>
<protein>
    <submittedName>
        <fullName evidence="4">Uncharacterized protein</fullName>
    </submittedName>
</protein>
<sequence length="2124" mass="229872">MERKRTFGGPPIAITATPQPFTHRRGSVNRHVASPRSIATNQSVFPPPSSSPHVPQSVGLSTPVNTNTGVTTRKWRPERVGGRHNSPLYGKHRKRPSSSSIDSNVSWSGSEIESSGGCTTVHNEQEQVTRLSWASSVVAREEAASTDQQDVASAASLFGTPVGTKLHAAAERKVTGMADVQPRKISLCNSTLDCDDGINASSHVSSRTNSTDNLFAATSSPVYDEEKNGPQSCPSLFNNTRQPQFSIDKLRQLRSNELIASKLLPTRSSVDSLMGYVRELQLSEATLRKQLMKNKQHTEEELTHSLSKVNELERTVQEVERDRELARRKLEEQEQLIRDLAAKLKQAEAAKSKISAVSTINELPAIAEEASSQTEIGISTMIAEKNDLDVSISTPAMQQQQFPISPVHHSQVQENNSAAGLGLASPRSPNRPLWDPWVSGGANLAKSLPPVFTIGSTGLDPVVSSSTPSDQMSTDLNPTSVGDYELKSVLSSPRQEKVQIEAFGNGNSVQHMEQNDVTVAPGTQQEFIQQSPAAMFNMGAMPSPTYSHEQTYASTRKLNAARTMRSEDVAPLMQYPSQAVSMLPVAMTSLSPANPLEHEDIRVVGTDGNMINAIHTRSNEYQDLQEGRRSTTSVLSFVSAEGTSIKEKAPPALSIPAEYTSVLPPSQVSVKNAQPQYEESEVPTGFIDGTQVASCVQESCVAEDVVARTVNVVPPGSSSHLPLPTSDIQTFRPASAQIESVADPVEHVSLETLLVDFFTEADNKRLKMAKVYGKRYAGREKWLFAELTKRYGAAKVTALKARFENGSGGNASTVNNRGSGTSDHHATHSSDASTHPKAGRQVHSRHPQFLQPPIPASNADSMSAMSFPAVPHQEKEESCSQTQQVAEEGDRSSTRGARMSADSASSPQKRQSGGHMLSLSSSPPLFSNLQETGKEDSATAVGTGDSTFTSKPALMTRHGESPGQFNQLPPRPQTGMDNSNAASLGLRQRHQSSGHSQTHTDAARPDAKRPAVTLEGLLKELYKKHQPDKLKNVSIVAKQYAGRERELVGLLKGKYGALSVKRLEENLDVLERANRASMGHKGVGKKRGCFIRTILLMFWLSLLLYFSFGAVFVSFVVLDAWGCHAFDSEEQELEAADDCLPLKKELDTFTYERIPAYVSQSHPDACFCSEWKARESAVFGTFSCASFVNLVRLVPFTPESFGVPWVATVKEQVPSQEVYDSYTKPVLDLSLDISLFMWTSVLDLAGYNEALEKSTIVKNAVAHSDGKAASLAAEDSAGDAHQGLVEQTADVGNGRFPDDVNDAILVTEEVEDEAVGAGLGVLEQARVEEDVDTFAEKLKADYSAPTGPSMNDPPTDITDNVLAEDEDVVSDSEDMKLAKEEGSSFFIETEVVEHATIELINNVELEDAVPVEASELTDSSEQDLSNAVEVEETWTEDDSVSTLTGDVELVRDADDGLSAFTETEEVNVAAEKISLNDVEEVSDEAAVEVNDEVLYEEVLSEDASFVDAVAESGGIVEVEVRQEGVDLSYPETETYEALKTQSAEVPILFVDQKSEPLLGDGQALSAFSAEMEMEAARGEDELDDVFVGALEGNIASVMSDVDEDLASLTSTFADADVEVMNVESDDGTARKVFETEAEAENVEEEQTSAEVLEVEPSAELSSDFEYVAEESELPNPIDVNERELMSVGEEIAGSSLNEGGELETDTEELDHLPAPEFEAQETETTFDEEVGFLSVENDVNMVTDEEFVLPKSVVELSFNSRGVVADAIVSEEGTARSSDGGYGVTEEEGNNDHDETVSHAEMEEPMSDNVDDENVLEEKFEEAGDGVVIPDEIKIASKLELEEYAVGVPNEDTVVPEWTEDLSNQDFDLQEGVEEAAGTLTDIEAAGEESGLPSEAEVEKEEEAANEMDEVASVESPPFNEIEGRHSVSEVDLADELDERSVAIEAAVGLDDEDTESAEHAQEVNGHVVDTKDDDLSLVEGSSPVTDESEPLEEVSIAGDEGNVGIVDEETYMSDEAEAAVLEVAPATDQFNAIDDHEDLSQVDGLTAVGDVTTELQIAVDDMATELQVAIDESSAPVIEEEANNGFVSAMNEVLARLVEPFEAAKIASPILNMESEYKVDDEL</sequence>